<dbReference type="Pfam" id="PF03781">
    <property type="entry name" value="FGE-sulfatase"/>
    <property type="match status" value="2"/>
</dbReference>
<name>A0A0L0SPC2_ALLM3</name>
<dbReference type="GO" id="GO:0008168">
    <property type="term" value="F:methyltransferase activity"/>
    <property type="evidence" value="ECO:0007669"/>
    <property type="project" value="UniProtKB-KW"/>
</dbReference>
<feature type="domain" description="Histidine-specific methyltransferase SAM-dependent" evidence="8">
    <location>
        <begin position="105"/>
        <end position="416"/>
    </location>
</feature>
<dbReference type="Gene3D" id="3.40.50.150">
    <property type="entry name" value="Vaccinia Virus protein VP39"/>
    <property type="match status" value="1"/>
</dbReference>
<feature type="compositionally biased region" description="Polar residues" evidence="6">
    <location>
        <begin position="1"/>
        <end position="15"/>
    </location>
</feature>
<protein>
    <submittedName>
        <fullName evidence="10">Uncharacterized protein</fullName>
    </submittedName>
</protein>
<dbReference type="eggNOG" id="ENOG502QS9T">
    <property type="taxonomic scope" value="Eukaryota"/>
</dbReference>
<evidence type="ECO:0000259" key="7">
    <source>
        <dbReference type="Pfam" id="PF03781"/>
    </source>
</evidence>
<dbReference type="InterPro" id="IPR019257">
    <property type="entry name" value="MeTrfase_dom"/>
</dbReference>
<dbReference type="EMBL" id="GG745344">
    <property type="protein sequence ID" value="KNE64353.1"/>
    <property type="molecule type" value="Genomic_DNA"/>
</dbReference>
<organism evidence="10 11">
    <name type="scientific">Allomyces macrogynus (strain ATCC 38327)</name>
    <name type="common">Allomyces javanicus var. macrogynus</name>
    <dbReference type="NCBI Taxonomy" id="578462"/>
    <lineage>
        <taxon>Eukaryota</taxon>
        <taxon>Fungi</taxon>
        <taxon>Fungi incertae sedis</taxon>
        <taxon>Blastocladiomycota</taxon>
        <taxon>Blastocladiomycetes</taxon>
        <taxon>Blastocladiales</taxon>
        <taxon>Blastocladiaceae</taxon>
        <taxon>Allomyces</taxon>
    </lineage>
</organism>
<dbReference type="InterPro" id="IPR051128">
    <property type="entry name" value="EgtD_Methyltrsf_superfamily"/>
</dbReference>
<evidence type="ECO:0000259" key="8">
    <source>
        <dbReference type="Pfam" id="PF10017"/>
    </source>
</evidence>
<dbReference type="Pfam" id="PF10017">
    <property type="entry name" value="Methyltransf_33"/>
    <property type="match status" value="1"/>
</dbReference>
<comment type="pathway">
    <text evidence="5">Amino-acid biosynthesis; ergothioneine biosynthesis.</text>
</comment>
<dbReference type="GO" id="GO:0032259">
    <property type="term" value="P:methylation"/>
    <property type="evidence" value="ECO:0007669"/>
    <property type="project" value="UniProtKB-KW"/>
</dbReference>
<evidence type="ECO:0000256" key="2">
    <source>
        <dbReference type="ARBA" id="ARBA00022679"/>
    </source>
</evidence>
<evidence type="ECO:0000256" key="1">
    <source>
        <dbReference type="ARBA" id="ARBA00022603"/>
    </source>
</evidence>
<dbReference type="OMA" id="FKHWHPT"/>
<dbReference type="VEuPathDB" id="FungiDB:AMAG_09379"/>
<feature type="region of interest" description="Disordered" evidence="6">
    <location>
        <begin position="1"/>
        <end position="25"/>
    </location>
</feature>
<evidence type="ECO:0000259" key="9">
    <source>
        <dbReference type="Pfam" id="PF12867"/>
    </source>
</evidence>
<evidence type="ECO:0000256" key="3">
    <source>
        <dbReference type="ARBA" id="ARBA00023002"/>
    </source>
</evidence>
<keyword evidence="2" id="KW-0808">Transferase</keyword>
<reference evidence="11" key="2">
    <citation type="submission" date="2009-11" db="EMBL/GenBank/DDBJ databases">
        <title>The Genome Sequence of Allomyces macrogynus strain ATCC 38327.</title>
        <authorList>
            <consortium name="The Broad Institute Genome Sequencing Platform"/>
            <person name="Russ C."/>
            <person name="Cuomo C."/>
            <person name="Shea T."/>
            <person name="Young S.K."/>
            <person name="Zeng Q."/>
            <person name="Koehrsen M."/>
            <person name="Haas B."/>
            <person name="Borodovsky M."/>
            <person name="Guigo R."/>
            <person name="Alvarado L."/>
            <person name="Berlin A."/>
            <person name="Borenstein D."/>
            <person name="Chen Z."/>
            <person name="Engels R."/>
            <person name="Freedman E."/>
            <person name="Gellesch M."/>
            <person name="Goldberg J."/>
            <person name="Griggs A."/>
            <person name="Gujja S."/>
            <person name="Heiman D."/>
            <person name="Hepburn T."/>
            <person name="Howarth C."/>
            <person name="Jen D."/>
            <person name="Larson L."/>
            <person name="Lewis B."/>
            <person name="Mehta T."/>
            <person name="Park D."/>
            <person name="Pearson M."/>
            <person name="Roberts A."/>
            <person name="Saif S."/>
            <person name="Shenoy N."/>
            <person name="Sisk P."/>
            <person name="Stolte C."/>
            <person name="Sykes S."/>
            <person name="Walk T."/>
            <person name="White J."/>
            <person name="Yandava C."/>
            <person name="Burger G."/>
            <person name="Gray M.W."/>
            <person name="Holland P.W.H."/>
            <person name="King N."/>
            <person name="Lang F.B.F."/>
            <person name="Roger A.J."/>
            <person name="Ruiz-Trillo I."/>
            <person name="Lander E."/>
            <person name="Nusbaum C."/>
        </authorList>
    </citation>
    <scope>NUCLEOTIDE SEQUENCE [LARGE SCALE GENOMIC DNA]</scope>
    <source>
        <strain evidence="11">ATCC 38327</strain>
    </source>
</reference>
<dbReference type="InterPro" id="IPR042095">
    <property type="entry name" value="SUMF_sf"/>
</dbReference>
<keyword evidence="3" id="KW-0560">Oxidoreductase</keyword>
<gene>
    <name evidence="10" type="ORF">AMAG_09379</name>
</gene>
<dbReference type="InterPro" id="IPR024775">
    <property type="entry name" value="DinB-like"/>
</dbReference>
<evidence type="ECO:0000313" key="11">
    <source>
        <dbReference type="Proteomes" id="UP000054350"/>
    </source>
</evidence>
<evidence type="ECO:0000313" key="10">
    <source>
        <dbReference type="EMBL" id="KNE64353.1"/>
    </source>
</evidence>
<dbReference type="PANTHER" id="PTHR43397:SF1">
    <property type="entry name" value="ERGOTHIONEINE BIOSYNTHESIS PROTEIN 1"/>
    <property type="match status" value="1"/>
</dbReference>
<evidence type="ECO:0000256" key="5">
    <source>
        <dbReference type="ARBA" id="ARBA00037882"/>
    </source>
</evidence>
<dbReference type="Proteomes" id="UP000054350">
    <property type="component" value="Unassembled WGS sequence"/>
</dbReference>
<evidence type="ECO:0000256" key="6">
    <source>
        <dbReference type="SAM" id="MobiDB-lite"/>
    </source>
</evidence>
<sequence>MLGSTTATNGTSTKANGHAANGHATKKGHAVINGHTKPLKHAPLPPPLDLIDLAAADRASDTDTPAPTLPAVADLVWSAFRDPQGAPTEPNASQLDPAESAGRRTLSSSPTCRFALPAFLHYDARGLQLFEQITHLAEYYLTESEASLLDSGGAARAIANALPEGALVLELGCGSMRKTAILLRALETAGRERGLIQSFQFYALDLDRGELARSLTALEQHPPRTAAGGWNHVTFHGLVGTYDAGLAWLKRQDTVSHKLVLWLGSSLGNLTRADASSMLAQIRACGTVENLSLVLGADGRNNPATVARAYNDPHGVSRAFALNLLDHIGTHLPAVLPRDAFEFSPVYNQDMGRHEVYLRANRELRVRSPDGVVDVTLTRGELVHVEYSYKWAMGDLFELVSRSQWQMAHVWTHEAQGPVKYRLLWLAPAALSLDAPTPPPTTTPLLPVIDEWARVWAAWDHVLHTVIDPAALNIAPIDVRHPLVFYVGHAPCFTDVQIATVLGEPTLGPNEFPRIFTRGIDPDLKDPDRCHDHSEVPDAWPEVARIAEYRDRARARVRAVLERAGKENMGKAERHALNLAFEHEIMHLETLMYMVAQLSPSYIHLPTSAVPLDRDPTPLAPASLLTLPAQTVTLGRPRDSPGFGWDNEFPEHQVAIGTCRIQARPVSVGEYAHFLAAQPAADQERLTPAAWRATSTGGWEVRSLIHGWVPTTTAVANHPVAVSCVLADAYASWYAHTQDCNARLPTEAEMQALHALPTSRDGTRHVAFAGLQWGTCAMADVETGKGNLWEWTSTAFKGFPGFEPDPMYPGYSADFVHGGHAVVAGASWATHRKIAERKEFRNWYQPGYPYAFIGFRMVLE</sequence>
<dbReference type="AlphaFoldDB" id="A0A0L0SPC2"/>
<dbReference type="NCBIfam" id="TIGR03439">
    <property type="entry name" value="methyl_EasF"/>
    <property type="match status" value="1"/>
</dbReference>
<feature type="domain" description="Sulfatase-modifying factor enzyme-like" evidence="7">
    <location>
        <begin position="786"/>
        <end position="858"/>
    </location>
</feature>
<feature type="domain" description="DinB-like" evidence="9">
    <location>
        <begin position="452"/>
        <end position="591"/>
    </location>
</feature>
<dbReference type="SUPFAM" id="SSF56436">
    <property type="entry name" value="C-type lectin-like"/>
    <property type="match status" value="1"/>
</dbReference>
<dbReference type="OrthoDB" id="659at2759"/>
<dbReference type="InterPro" id="IPR017805">
    <property type="entry name" value="SAM_MeTrfase_EasF-type_put"/>
</dbReference>
<dbReference type="STRING" id="578462.A0A0L0SPC2"/>
<accession>A0A0L0SPC2</accession>
<evidence type="ECO:0000256" key="4">
    <source>
        <dbReference type="ARBA" id="ARBA00023004"/>
    </source>
</evidence>
<proteinExistence type="predicted"/>
<keyword evidence="4" id="KW-0408">Iron</keyword>
<dbReference type="InterPro" id="IPR016187">
    <property type="entry name" value="CTDL_fold"/>
</dbReference>
<feature type="region of interest" description="Disordered" evidence="6">
    <location>
        <begin position="81"/>
        <end position="108"/>
    </location>
</feature>
<dbReference type="InterPro" id="IPR029063">
    <property type="entry name" value="SAM-dependent_MTases_sf"/>
</dbReference>
<feature type="domain" description="Sulfatase-modifying factor enzyme-like" evidence="7">
    <location>
        <begin position="625"/>
        <end position="751"/>
    </location>
</feature>
<dbReference type="PANTHER" id="PTHR43397">
    <property type="entry name" value="ERGOTHIONEINE BIOSYNTHESIS PROTEIN 1"/>
    <property type="match status" value="1"/>
</dbReference>
<dbReference type="Gene3D" id="3.90.1580.10">
    <property type="entry name" value="paralog of FGE (formylglycine-generating enzyme)"/>
    <property type="match status" value="2"/>
</dbReference>
<keyword evidence="1" id="KW-0489">Methyltransferase</keyword>
<keyword evidence="11" id="KW-1185">Reference proteome</keyword>
<reference evidence="10 11" key="1">
    <citation type="submission" date="2009-11" db="EMBL/GenBank/DDBJ databases">
        <title>Annotation of Allomyces macrogynus ATCC 38327.</title>
        <authorList>
            <consortium name="The Broad Institute Genome Sequencing Platform"/>
            <person name="Russ C."/>
            <person name="Cuomo C."/>
            <person name="Burger G."/>
            <person name="Gray M.W."/>
            <person name="Holland P.W.H."/>
            <person name="King N."/>
            <person name="Lang F.B.F."/>
            <person name="Roger A.J."/>
            <person name="Ruiz-Trillo I."/>
            <person name="Young S.K."/>
            <person name="Zeng Q."/>
            <person name="Gargeya S."/>
            <person name="Fitzgerald M."/>
            <person name="Haas B."/>
            <person name="Abouelleil A."/>
            <person name="Alvarado L."/>
            <person name="Arachchi H.M."/>
            <person name="Berlin A."/>
            <person name="Chapman S.B."/>
            <person name="Gearin G."/>
            <person name="Goldberg J."/>
            <person name="Griggs A."/>
            <person name="Gujja S."/>
            <person name="Hansen M."/>
            <person name="Heiman D."/>
            <person name="Howarth C."/>
            <person name="Larimer J."/>
            <person name="Lui A."/>
            <person name="MacDonald P.J.P."/>
            <person name="McCowen C."/>
            <person name="Montmayeur A."/>
            <person name="Murphy C."/>
            <person name="Neiman D."/>
            <person name="Pearson M."/>
            <person name="Priest M."/>
            <person name="Roberts A."/>
            <person name="Saif S."/>
            <person name="Shea T."/>
            <person name="Sisk P."/>
            <person name="Stolte C."/>
            <person name="Sykes S."/>
            <person name="Wortman J."/>
            <person name="Nusbaum C."/>
            <person name="Birren B."/>
        </authorList>
    </citation>
    <scope>NUCLEOTIDE SEQUENCE [LARGE SCALE GENOMIC DNA]</scope>
    <source>
        <strain evidence="10 11">ATCC 38327</strain>
    </source>
</reference>
<dbReference type="Pfam" id="PF12867">
    <property type="entry name" value="DinB_2"/>
    <property type="match status" value="1"/>
</dbReference>
<dbReference type="InterPro" id="IPR005532">
    <property type="entry name" value="SUMF_dom"/>
</dbReference>